<dbReference type="PROSITE" id="PS50075">
    <property type="entry name" value="CARRIER"/>
    <property type="match status" value="1"/>
</dbReference>
<dbReference type="InterPro" id="IPR057326">
    <property type="entry name" value="KR_dom"/>
</dbReference>
<evidence type="ECO:0000256" key="2">
    <source>
        <dbReference type="ARBA" id="ARBA00022553"/>
    </source>
</evidence>
<dbReference type="Gene3D" id="1.10.1240.100">
    <property type="match status" value="1"/>
</dbReference>
<sequence length="1193" mass="124081">MTDTANEAEYESAVAIVGMSGRFPGAADVGALLRNLRAGIPGLRELTDEELSAAGVGAEERADPGYVRVGAAVADLELFDAAAFGFGVREAEATDPHHRLVLECSWEALESAGYCPTDPGTLVGVFAGCAFPEYMTAHLDRLTAEPGGKQLVAAGMERDSLASLVSYKLGLRGPSLTVQTFCSTSLVAVHLACQSLVTFECDTALAGGAFLPLPPHAGYHYEAGGILSPDGRVRALDAAADGTVMGAGAAMVALKRLPDALADGDTVHAVILGSAMNNDGRDRAGYSAPAVAGQAAVIESALAVAGVEPGSIGYVECHAVGTPLGDSIELSALNRVLGPARQSPCVLGSVKPSIGHLDRAAGVTGLLRAALSLRDATLPATAGYQTPNPALAAAGERFTVLTEDRPWPAGAHPRRAGVNSFGVGGTNAHVVLEEPPPRAPRPERPGPHLLTFSAADAEALAALTRRLREHIARHPEQDLADVAYTLQVSRGRFGLRRAVVCRDRDDAVAALADPARWIDGETRRRDPLVGLVAGTGVSQAWWAELAAAIRLLASDPGRTATAEPEDVLAALRSALGGIGVLIHDPEQGSATGPQEIVVVAPDGGTAGEWLPALVARLWQAGSTIDWAALHQRAGRRIELPTYPFQRKRYWLSSDEKSEHVDKNPDHGSHLESWRRHPLPSAGLDRRLRAAGPWLILGGEGQAQALADRLVYAGAEVVTVRSGQEFVADDGDFALRPADTDDLGQLVRSLVVVPRTVVHGFSLGSGQGDGVGHFEAEQERGHDSVLAFAAALADAGDLPVAQCVLLTPGVVGVFGPDLRHPEHAGIAALAPALAERFPQVGFRHVDVAADADLDQVLSAILCLEHASLAVRGDEVWRPQAEPCPLPEPDADRPPLNANDTVLITGGLGGGGLVMARHLAEHYQCGLVLITGSTLIGESSAALAQLERAGSRVLALPLGSGDEVGLKDAIRRAADVFGAVDLVIHAVGGHEDGPAAIRDLHALAGALGGQAAERRLVLCPSAGSGGMRTLEAYARTERLHGRGRWTFAVWDTADLDNAAAHAATVEGLLTVAGQLSGLTVRGATPRAAGDAAAPVHAVTPLVGATRPRPATLSTGYIEPEPGLETEVAGVWAAGLGLERIGADDNFFELGGRSATAVQIADRLADAFAVQLPLVAVMEYPTVRLIGQRIRELSLS</sequence>
<dbReference type="SMART" id="SM00825">
    <property type="entry name" value="PKS_KS"/>
    <property type="match status" value="1"/>
</dbReference>
<keyword evidence="8" id="KW-1185">Reference proteome</keyword>
<dbReference type="SUPFAM" id="SSF51735">
    <property type="entry name" value="NAD(P)-binding Rossmann-fold domains"/>
    <property type="match status" value="2"/>
</dbReference>
<dbReference type="InterPro" id="IPR020841">
    <property type="entry name" value="PKS_Beta-ketoAc_synthase_dom"/>
</dbReference>
<dbReference type="InterPro" id="IPR009081">
    <property type="entry name" value="PP-bd_ACP"/>
</dbReference>
<evidence type="ECO:0000256" key="4">
    <source>
        <dbReference type="SAM" id="MobiDB-lite"/>
    </source>
</evidence>
<dbReference type="InterPro" id="IPR036736">
    <property type="entry name" value="ACP-like_sf"/>
</dbReference>
<dbReference type="GO" id="GO:0071770">
    <property type="term" value="P:DIM/DIP cell wall layer assembly"/>
    <property type="evidence" value="ECO:0007669"/>
    <property type="project" value="TreeGrafter"/>
</dbReference>
<dbReference type="GO" id="GO:0006633">
    <property type="term" value="P:fatty acid biosynthetic process"/>
    <property type="evidence" value="ECO:0007669"/>
    <property type="project" value="TreeGrafter"/>
</dbReference>
<dbReference type="Pfam" id="PF00550">
    <property type="entry name" value="PP-binding"/>
    <property type="match status" value="1"/>
</dbReference>
<accession>A0A941EQZ5</accession>
<dbReference type="Pfam" id="PF22621">
    <property type="entry name" value="CurL-like_PKS_C"/>
    <property type="match status" value="1"/>
</dbReference>
<evidence type="ECO:0000313" key="7">
    <source>
        <dbReference type="EMBL" id="MBR7833514.1"/>
    </source>
</evidence>
<feature type="compositionally biased region" description="Basic and acidic residues" evidence="4">
    <location>
        <begin position="655"/>
        <end position="674"/>
    </location>
</feature>
<dbReference type="InterPro" id="IPR036291">
    <property type="entry name" value="NAD(P)-bd_dom_sf"/>
</dbReference>
<dbReference type="PROSITE" id="PS52004">
    <property type="entry name" value="KS3_2"/>
    <property type="match status" value="1"/>
</dbReference>
<dbReference type="CDD" id="cd00833">
    <property type="entry name" value="PKS"/>
    <property type="match status" value="1"/>
</dbReference>
<evidence type="ECO:0000313" key="8">
    <source>
        <dbReference type="Proteomes" id="UP000675781"/>
    </source>
</evidence>
<dbReference type="InterPro" id="IPR016039">
    <property type="entry name" value="Thiolase-like"/>
</dbReference>
<dbReference type="GO" id="GO:0005886">
    <property type="term" value="C:plasma membrane"/>
    <property type="evidence" value="ECO:0007669"/>
    <property type="project" value="TreeGrafter"/>
</dbReference>
<organism evidence="7 8">
    <name type="scientific">Actinospica durhamensis</name>
    <dbReference type="NCBI Taxonomy" id="1508375"/>
    <lineage>
        <taxon>Bacteria</taxon>
        <taxon>Bacillati</taxon>
        <taxon>Actinomycetota</taxon>
        <taxon>Actinomycetes</taxon>
        <taxon>Catenulisporales</taxon>
        <taxon>Actinospicaceae</taxon>
        <taxon>Actinospica</taxon>
    </lineage>
</organism>
<dbReference type="GO" id="GO:0004312">
    <property type="term" value="F:fatty acid synthase activity"/>
    <property type="evidence" value="ECO:0007669"/>
    <property type="project" value="TreeGrafter"/>
</dbReference>
<reference evidence="7" key="1">
    <citation type="submission" date="2021-04" db="EMBL/GenBank/DDBJ databases">
        <title>Genome based classification of Actinospica acidithermotolerans sp. nov., an actinobacterium isolated from an Indonesian hot spring.</title>
        <authorList>
            <person name="Kusuma A.B."/>
            <person name="Putra K.E."/>
            <person name="Nafisah S."/>
            <person name="Loh J."/>
            <person name="Nouioui I."/>
            <person name="Goodfellow M."/>
        </authorList>
    </citation>
    <scope>NUCLEOTIDE SEQUENCE</scope>
    <source>
        <strain evidence="7">CSCA 57</strain>
    </source>
</reference>
<feature type="domain" description="Ketosynthase family 3 (KS3)" evidence="6">
    <location>
        <begin position="11"/>
        <end position="434"/>
    </location>
</feature>
<dbReference type="Gene3D" id="3.40.47.10">
    <property type="match status" value="1"/>
</dbReference>
<dbReference type="AlphaFoldDB" id="A0A941EQZ5"/>
<keyword evidence="1" id="KW-0596">Phosphopantetheine</keyword>
<feature type="region of interest" description="Disordered" evidence="4">
    <location>
        <begin position="655"/>
        <end position="675"/>
    </location>
</feature>
<proteinExistence type="predicted"/>
<dbReference type="EMBL" id="JAGSOG010000032">
    <property type="protein sequence ID" value="MBR7833514.1"/>
    <property type="molecule type" value="Genomic_DNA"/>
</dbReference>
<protein>
    <submittedName>
        <fullName evidence="7">KR domain-containing protein</fullName>
    </submittedName>
</protein>
<dbReference type="RefSeq" id="WP_212528036.1">
    <property type="nucleotide sequence ID" value="NZ_JAGSOG010000032.1"/>
</dbReference>
<dbReference type="Pfam" id="PF00109">
    <property type="entry name" value="ketoacyl-synt"/>
    <property type="match status" value="1"/>
</dbReference>
<dbReference type="InterPro" id="IPR050091">
    <property type="entry name" value="PKS_NRPS_Biosynth_Enz"/>
</dbReference>
<dbReference type="Gene3D" id="3.30.70.3290">
    <property type="match status" value="1"/>
</dbReference>
<dbReference type="SUPFAM" id="SSF47336">
    <property type="entry name" value="ACP-like"/>
    <property type="match status" value="1"/>
</dbReference>
<evidence type="ECO:0000259" key="6">
    <source>
        <dbReference type="PROSITE" id="PS52004"/>
    </source>
</evidence>
<feature type="domain" description="Carrier" evidence="5">
    <location>
        <begin position="1116"/>
        <end position="1191"/>
    </location>
</feature>
<dbReference type="Gene3D" id="1.10.1200.10">
    <property type="entry name" value="ACP-like"/>
    <property type="match status" value="1"/>
</dbReference>
<dbReference type="InterPro" id="IPR014031">
    <property type="entry name" value="Ketoacyl_synth_C"/>
</dbReference>
<dbReference type="GO" id="GO:0005737">
    <property type="term" value="C:cytoplasm"/>
    <property type="evidence" value="ECO:0007669"/>
    <property type="project" value="TreeGrafter"/>
</dbReference>
<dbReference type="GO" id="GO:0031177">
    <property type="term" value="F:phosphopantetheine binding"/>
    <property type="evidence" value="ECO:0007669"/>
    <property type="project" value="InterPro"/>
</dbReference>
<dbReference type="PANTHER" id="PTHR43775:SF37">
    <property type="entry name" value="SI:DKEY-61P9.11"/>
    <property type="match status" value="1"/>
</dbReference>
<dbReference type="PANTHER" id="PTHR43775">
    <property type="entry name" value="FATTY ACID SYNTHASE"/>
    <property type="match status" value="1"/>
</dbReference>
<evidence type="ECO:0000259" key="5">
    <source>
        <dbReference type="PROSITE" id="PS50075"/>
    </source>
</evidence>
<dbReference type="SUPFAM" id="SSF53901">
    <property type="entry name" value="Thiolase-like"/>
    <property type="match status" value="1"/>
</dbReference>
<dbReference type="Proteomes" id="UP000675781">
    <property type="component" value="Unassembled WGS sequence"/>
</dbReference>
<comment type="caution">
    <text evidence="7">The sequence shown here is derived from an EMBL/GenBank/DDBJ whole genome shotgun (WGS) entry which is preliminary data.</text>
</comment>
<dbReference type="Gene3D" id="3.40.50.720">
    <property type="entry name" value="NAD(P)-binding Rossmann-like Domain"/>
    <property type="match status" value="1"/>
</dbReference>
<evidence type="ECO:0000256" key="3">
    <source>
        <dbReference type="ARBA" id="ARBA00022679"/>
    </source>
</evidence>
<dbReference type="InterPro" id="IPR013968">
    <property type="entry name" value="PKS_KR"/>
</dbReference>
<name>A0A941EQZ5_9ACTN</name>
<keyword evidence="3" id="KW-0808">Transferase</keyword>
<dbReference type="InterPro" id="IPR014030">
    <property type="entry name" value="Ketoacyl_synth_N"/>
</dbReference>
<dbReference type="InterPro" id="IPR020806">
    <property type="entry name" value="PKS_PP-bd"/>
</dbReference>
<dbReference type="Pfam" id="PF02801">
    <property type="entry name" value="Ketoacyl-synt_C"/>
    <property type="match status" value="1"/>
</dbReference>
<gene>
    <name evidence="7" type="ORF">KDL01_09570</name>
</gene>
<dbReference type="SMART" id="SM00822">
    <property type="entry name" value="PKS_KR"/>
    <property type="match status" value="1"/>
</dbReference>
<evidence type="ECO:0000256" key="1">
    <source>
        <dbReference type="ARBA" id="ARBA00022450"/>
    </source>
</evidence>
<dbReference type="SMART" id="SM00823">
    <property type="entry name" value="PKS_PP"/>
    <property type="match status" value="1"/>
</dbReference>
<dbReference type="Pfam" id="PF08659">
    <property type="entry name" value="KR"/>
    <property type="match status" value="1"/>
</dbReference>
<keyword evidence="2" id="KW-0597">Phosphoprotein</keyword>